<dbReference type="InParanoid" id="D2W6G7"/>
<dbReference type="RefSeq" id="XP_002668078.1">
    <property type="nucleotide sequence ID" value="XM_002668032.1"/>
</dbReference>
<evidence type="ECO:0000313" key="2">
    <source>
        <dbReference type="Proteomes" id="UP000006671"/>
    </source>
</evidence>
<dbReference type="GeneID" id="8858656"/>
<dbReference type="EMBL" id="GG739351">
    <property type="protein sequence ID" value="EFC35334.1"/>
    <property type="molecule type" value="Genomic_DNA"/>
</dbReference>
<reference evidence="1 2" key="1">
    <citation type="journal article" date="2010" name="Cell">
        <title>The genome of Naegleria gruberi illuminates early eukaryotic versatility.</title>
        <authorList>
            <person name="Fritz-Laylin L.K."/>
            <person name="Prochnik S.E."/>
            <person name="Ginger M.L."/>
            <person name="Dacks J.B."/>
            <person name="Carpenter M.L."/>
            <person name="Field M.C."/>
            <person name="Kuo A."/>
            <person name="Paredez A."/>
            <person name="Chapman J."/>
            <person name="Pham J."/>
            <person name="Shu S."/>
            <person name="Neupane R."/>
            <person name="Cipriano M."/>
            <person name="Mancuso J."/>
            <person name="Tu H."/>
            <person name="Salamov A."/>
            <person name="Lindquist E."/>
            <person name="Shapiro H."/>
            <person name="Lucas S."/>
            <person name="Grigoriev I.V."/>
            <person name="Cande W.Z."/>
            <person name="Fulton C."/>
            <person name="Rokhsar D.S."/>
            <person name="Dawson S.C."/>
        </authorList>
    </citation>
    <scope>NUCLEOTIDE SEQUENCE [LARGE SCALE GENOMIC DNA]</scope>
    <source>
        <strain evidence="1 2">NEG-M</strain>
    </source>
</reference>
<protein>
    <submittedName>
        <fullName evidence="1">Predicted protein</fullName>
    </submittedName>
</protein>
<accession>D2W6G7</accession>
<evidence type="ECO:0000313" key="1">
    <source>
        <dbReference type="EMBL" id="EFC35334.1"/>
    </source>
</evidence>
<dbReference type="AlphaFoldDB" id="D2W6G7"/>
<organism evidence="2">
    <name type="scientific">Naegleria gruberi</name>
    <name type="common">Amoeba</name>
    <dbReference type="NCBI Taxonomy" id="5762"/>
    <lineage>
        <taxon>Eukaryota</taxon>
        <taxon>Discoba</taxon>
        <taxon>Heterolobosea</taxon>
        <taxon>Tetramitia</taxon>
        <taxon>Eutetramitia</taxon>
        <taxon>Vahlkampfiidae</taxon>
        <taxon>Naegleria</taxon>
    </lineage>
</organism>
<dbReference type="KEGG" id="ngr:NAEGRDRAFT_54969"/>
<feature type="non-terminal residue" evidence="1">
    <location>
        <position position="1"/>
    </location>
</feature>
<proteinExistence type="predicted"/>
<gene>
    <name evidence="1" type="ORF">NAEGRDRAFT_54969</name>
</gene>
<dbReference type="Proteomes" id="UP000006671">
    <property type="component" value="Unassembled WGS sequence"/>
</dbReference>
<dbReference type="VEuPathDB" id="AmoebaDB:NAEGRDRAFT_54969"/>
<name>D2W6G7_NAEGR</name>
<keyword evidence="2" id="KW-1185">Reference proteome</keyword>
<sequence length="329" mass="38550">ESVHYSSLAHPIDLCTKISKSLIALYAVGEGQVELASHYLKYIKEFQNDPLLDNVKKMKFEMLASKIESHISAGDDDVESLKIVWKLFTKFYDVYVNDNKYDLQSINNGVSLENAPITISLICSVRELLYNMISNKSLTNNQKHIKHASIELMHLYGIYSTFKYLNLQVHAMKEIVEKVELLLTDLPLLLPLYSFHNLAVFVYYRINQFDSVRKNVIEKLVHGRNIRDVFEDEEERIYFEKVLLHINLVNSFSSRYRMIPKLFPRLVRELNSIVKWKFDLQMTCLKPCITDEMPTNIMPKETTTDDQRYQSCFERYRASIRENIGSYGF</sequence>